<evidence type="ECO:0000313" key="1">
    <source>
        <dbReference type="EMBL" id="AMP13121.1"/>
    </source>
</evidence>
<dbReference type="Proteomes" id="UP000074914">
    <property type="component" value="Chromosome"/>
</dbReference>
<accession>A0ABN4M6E9</accession>
<proteinExistence type="predicted"/>
<organism evidence="1 2">
    <name type="scientific">Collimonas pratensis</name>
    <dbReference type="NCBI Taxonomy" id="279113"/>
    <lineage>
        <taxon>Bacteria</taxon>
        <taxon>Pseudomonadati</taxon>
        <taxon>Pseudomonadota</taxon>
        <taxon>Betaproteobacteria</taxon>
        <taxon>Burkholderiales</taxon>
        <taxon>Oxalobacteraceae</taxon>
        <taxon>Collimonas</taxon>
    </lineage>
</organism>
<gene>
    <name evidence="1" type="ORF">CPter291_0842</name>
</gene>
<keyword evidence="2" id="KW-1185">Reference proteome</keyword>
<name>A0ABN4M6E9_9BURK</name>
<evidence type="ECO:0000313" key="2">
    <source>
        <dbReference type="Proteomes" id="UP000074914"/>
    </source>
</evidence>
<reference evidence="1 2" key="1">
    <citation type="submission" date="2015-11" db="EMBL/GenBank/DDBJ databases">
        <title>Exploring the genomic traits of fungus-feeding bacterial genus Collimonas.</title>
        <authorList>
            <person name="Song C."/>
            <person name="Schmidt R."/>
            <person name="de Jager V."/>
            <person name="Krzyzanowska D."/>
            <person name="Jongedijk E."/>
            <person name="Cankar K."/>
            <person name="Beekwilder J."/>
            <person name="van Veen A."/>
            <person name="de Boer W."/>
            <person name="van Veen J.A."/>
            <person name="Garbeva P."/>
        </authorList>
    </citation>
    <scope>NUCLEOTIDE SEQUENCE [LARGE SCALE GENOMIC DNA]</scope>
    <source>
        <strain evidence="1 2">Ter291</strain>
    </source>
</reference>
<sequence length="53" mass="5926">MFTQIHDGAAENRIQHGGHCNKEMICQIQGGGIRVARRLRRALARGRIVRGCI</sequence>
<protein>
    <submittedName>
        <fullName evidence="1">Uncharacterized protein</fullName>
    </submittedName>
</protein>
<dbReference type="EMBL" id="CP013236">
    <property type="protein sequence ID" value="AMP13121.1"/>
    <property type="molecule type" value="Genomic_DNA"/>
</dbReference>